<comment type="caution">
    <text evidence="1">The sequence shown here is derived from an EMBL/GenBank/DDBJ whole genome shotgun (WGS) entry which is preliminary data.</text>
</comment>
<reference evidence="1 2" key="1">
    <citation type="submission" date="2024-05" db="EMBL/GenBank/DDBJ databases">
        <title>Genome sequencing and assembly of Indian major carp, Cirrhinus mrigala (Hamilton, 1822).</title>
        <authorList>
            <person name="Mohindra V."/>
            <person name="Chowdhury L.M."/>
            <person name="Lal K."/>
            <person name="Jena J.K."/>
        </authorList>
    </citation>
    <scope>NUCLEOTIDE SEQUENCE [LARGE SCALE GENOMIC DNA]</scope>
    <source>
        <strain evidence="1">CM1030</strain>
        <tissue evidence="1">Blood</tissue>
    </source>
</reference>
<dbReference type="EMBL" id="JAMKFB020000024">
    <property type="protein sequence ID" value="KAL0156660.1"/>
    <property type="molecule type" value="Genomic_DNA"/>
</dbReference>
<evidence type="ECO:0000313" key="1">
    <source>
        <dbReference type="EMBL" id="KAL0156660.1"/>
    </source>
</evidence>
<dbReference type="AlphaFoldDB" id="A0ABD0N5U0"/>
<feature type="non-terminal residue" evidence="1">
    <location>
        <position position="1"/>
    </location>
</feature>
<sequence>RTVSVFIPAKKYGDDMDQQLSFPIRCNFWALADAASPSKRTARCDNVVLGSV</sequence>
<name>A0ABD0N5U0_CIRMR</name>
<protein>
    <submittedName>
        <fullName evidence="1">Uncharacterized protein</fullName>
    </submittedName>
</protein>
<proteinExistence type="predicted"/>
<gene>
    <name evidence="1" type="ORF">M9458_047906</name>
</gene>
<keyword evidence="2" id="KW-1185">Reference proteome</keyword>
<organism evidence="1 2">
    <name type="scientific">Cirrhinus mrigala</name>
    <name type="common">Mrigala</name>
    <dbReference type="NCBI Taxonomy" id="683832"/>
    <lineage>
        <taxon>Eukaryota</taxon>
        <taxon>Metazoa</taxon>
        <taxon>Chordata</taxon>
        <taxon>Craniata</taxon>
        <taxon>Vertebrata</taxon>
        <taxon>Euteleostomi</taxon>
        <taxon>Actinopterygii</taxon>
        <taxon>Neopterygii</taxon>
        <taxon>Teleostei</taxon>
        <taxon>Ostariophysi</taxon>
        <taxon>Cypriniformes</taxon>
        <taxon>Cyprinidae</taxon>
        <taxon>Labeoninae</taxon>
        <taxon>Labeonini</taxon>
        <taxon>Cirrhinus</taxon>
    </lineage>
</organism>
<dbReference type="Proteomes" id="UP001529510">
    <property type="component" value="Unassembled WGS sequence"/>
</dbReference>
<accession>A0ABD0N5U0</accession>
<feature type="non-terminal residue" evidence="1">
    <location>
        <position position="52"/>
    </location>
</feature>
<evidence type="ECO:0000313" key="2">
    <source>
        <dbReference type="Proteomes" id="UP001529510"/>
    </source>
</evidence>